<evidence type="ECO:0000256" key="1">
    <source>
        <dbReference type="SAM" id="MobiDB-lite"/>
    </source>
</evidence>
<keyword evidence="4" id="KW-1185">Reference proteome</keyword>
<evidence type="ECO:0000256" key="2">
    <source>
        <dbReference type="SAM" id="SignalP"/>
    </source>
</evidence>
<dbReference type="EMBL" id="LR134363">
    <property type="protein sequence ID" value="VEG73843.1"/>
    <property type="molecule type" value="Genomic_DNA"/>
</dbReference>
<feature type="signal peptide" evidence="2">
    <location>
        <begin position="1"/>
        <end position="19"/>
    </location>
</feature>
<accession>A0A448KAA8</accession>
<keyword evidence="2" id="KW-0732">Signal</keyword>
<dbReference type="Proteomes" id="UP000276899">
    <property type="component" value="Chromosome"/>
</dbReference>
<evidence type="ECO:0008006" key="5">
    <source>
        <dbReference type="Google" id="ProtNLM"/>
    </source>
</evidence>
<evidence type="ECO:0000313" key="3">
    <source>
        <dbReference type="EMBL" id="VEG73843.1"/>
    </source>
</evidence>
<organism evidence="3 4">
    <name type="scientific">Actinomyces slackii</name>
    <dbReference type="NCBI Taxonomy" id="52774"/>
    <lineage>
        <taxon>Bacteria</taxon>
        <taxon>Bacillati</taxon>
        <taxon>Actinomycetota</taxon>
        <taxon>Actinomycetes</taxon>
        <taxon>Actinomycetales</taxon>
        <taxon>Actinomycetaceae</taxon>
        <taxon>Actinomyces</taxon>
    </lineage>
</organism>
<evidence type="ECO:0000313" key="4">
    <source>
        <dbReference type="Proteomes" id="UP000276899"/>
    </source>
</evidence>
<feature type="region of interest" description="Disordered" evidence="1">
    <location>
        <begin position="25"/>
        <end position="79"/>
    </location>
</feature>
<feature type="chain" id="PRO_5038501085" description="Ig-like domain-containing protein" evidence="2">
    <location>
        <begin position="20"/>
        <end position="353"/>
    </location>
</feature>
<sequence length="353" mass="36826">MRRRIGALGVIICSLTSLALGLTASTASGGPGDSGKNPSPRSGGSVSAGPSGSQSLQVHVSTTYSTSGGGGGSSSTTVSGEDISGWVHPVCWYEPVWTGEELAKYMDRGDVHKDERRFGETGHYQRMKERYSDYKKYATDGEGNWHDVHCSSEYMPEGSELDEFFAYSDEYRKSHPAIYVPAGSAPPAPEIPATVLARVAWNSVTIPAPSVDYNPKMSLSGVAEGATIVGYDTWVWASGETPTTVTVTATAGSASATITASASGMRLSAPDSTVSCRGFGVAWSPDSSSTDCSIMFTRSSAHLGGTTPLTTSITYSATWTSTTGESGDLGGVTTTSTTQIPVAEVQTLNTSDD</sequence>
<reference evidence="3 4" key="1">
    <citation type="submission" date="2018-12" db="EMBL/GenBank/DDBJ databases">
        <authorList>
            <consortium name="Pathogen Informatics"/>
        </authorList>
    </citation>
    <scope>NUCLEOTIDE SEQUENCE [LARGE SCALE GENOMIC DNA]</scope>
    <source>
        <strain evidence="3 4">NCTC11923</strain>
    </source>
</reference>
<dbReference type="KEGG" id="asla:NCTC11923_00455"/>
<dbReference type="STRING" id="1278298.GCA_000428685_02136"/>
<name>A0A448KAA8_9ACTO</name>
<proteinExistence type="predicted"/>
<gene>
    <name evidence="3" type="ORF">NCTC11923_00455</name>
</gene>
<protein>
    <recommendedName>
        <fullName evidence="5">Ig-like domain-containing protein</fullName>
    </recommendedName>
</protein>
<feature type="compositionally biased region" description="Low complexity" evidence="1">
    <location>
        <begin position="38"/>
        <end position="66"/>
    </location>
</feature>
<dbReference type="AlphaFoldDB" id="A0A448KAA8"/>